<dbReference type="Proteomes" id="UP000224004">
    <property type="component" value="Segment"/>
</dbReference>
<proteinExistence type="predicted"/>
<protein>
    <submittedName>
        <fullName evidence="1">Uncharacterized protein</fullName>
    </submittedName>
</protein>
<sequence length="74" mass="8583">MRNQKMARINANFFNIAQQSAKMAVHITDKKGGNFDWDIAMNFLKMAYYLCSVKDVECFIESVEKLTNADKKTR</sequence>
<organism evidence="1 2">
    <name type="scientific">Shigella phage SH6</name>
    <dbReference type="NCBI Taxonomy" id="1913048"/>
    <lineage>
        <taxon>Viruses</taxon>
        <taxon>Duplodnaviria</taxon>
        <taxon>Heunggongvirae</taxon>
        <taxon>Uroviricota</taxon>
        <taxon>Caudoviricetes</taxon>
        <taxon>Drexlerviridae</taxon>
        <taxon>Tunavirinae</taxon>
        <taxon>Tunavirus</taxon>
        <taxon>Tunavirus SH6</taxon>
    </lineage>
</organism>
<evidence type="ECO:0000313" key="2">
    <source>
        <dbReference type="Proteomes" id="UP000224004"/>
    </source>
</evidence>
<dbReference type="EMBL" id="KX828710">
    <property type="protein sequence ID" value="APC44907.1"/>
    <property type="molecule type" value="Genomic_DNA"/>
</dbReference>
<name>A0A1J0GRX9_9CAUD</name>
<keyword evidence="2" id="KW-1185">Reference proteome</keyword>
<evidence type="ECO:0000313" key="1">
    <source>
        <dbReference type="EMBL" id="APC44907.1"/>
    </source>
</evidence>
<gene>
    <name evidence="1" type="ORF">SH6_0061</name>
</gene>
<reference evidence="1 2" key="1">
    <citation type="submission" date="2016-09" db="EMBL/GenBank/DDBJ databases">
        <title>Characterization of two polyvalent phages infecting Enterobacteriaceae.</title>
        <authorList>
            <person name="Hamdi S."/>
            <person name="Rousseau G.M."/>
            <person name="Labrie S.J."/>
            <person name="Tremblay D.M."/>
            <person name="Kourda R.S."/>
            <person name="Slama K.B."/>
            <person name="Moineau S."/>
        </authorList>
    </citation>
    <scope>NUCLEOTIDE SEQUENCE [LARGE SCALE GENOMIC DNA]</scope>
</reference>
<accession>A0A1J0GRX9</accession>